<dbReference type="OMA" id="TSVCEFT"/>
<feature type="compositionally biased region" description="Polar residues" evidence="1">
    <location>
        <begin position="478"/>
        <end position="490"/>
    </location>
</feature>
<evidence type="ECO:0000313" key="3">
    <source>
        <dbReference type="Proteomes" id="UP000001548"/>
    </source>
</evidence>
<accession>A8B3B2</accession>
<dbReference type="EMBL" id="AACB03000003">
    <property type="protein sequence ID" value="KAE8303135.1"/>
    <property type="molecule type" value="Genomic_DNA"/>
</dbReference>
<dbReference type="KEGG" id="gla:GL50803_0017312"/>
<evidence type="ECO:0000256" key="1">
    <source>
        <dbReference type="SAM" id="MobiDB-lite"/>
    </source>
</evidence>
<dbReference type="Proteomes" id="UP000001548">
    <property type="component" value="Unassembled WGS sequence"/>
</dbReference>
<dbReference type="GeneID" id="5703098"/>
<sequence length="669" mass="73188">MASPSKGSHVATALRCNEKVVDATPLLHDLLHGSRGAIAVSQALKASVPTMSTTKHIVLSECMDVSISAIGLLIQLLTSVCEFTTLSISSFSFVDAAGVGSSAEKLNIERKIVTNPTLHTLNLTNLAIKQGAESSFEALIRALMPGCTHLSIKGIAYESGMGEESRFFKALASSEAPYLLKEIQYVPNIFINNLILANAYGTSDKEMVCEIYAKFLLETLPSLFVFLLFVTSTLESITLYIDLLYADTPQIRMCLEEFRAFLLLCSSLQRVKLLLHGEKADSQITLSDAMGPLPSVMNKAFDCLGIYSEYKEDLLPSVSAIREVFVERTRTISSPISGTKNSRKFFTSLCVNVFAKLNVVENASANADKEHVDNWFQCSKVLRETPRSFELFTKLFKELILVESNTTVFSERTHRNITKLAAEASSKSVRSPLTSSSLAFGLNGSSSRPDTAKRCIGSPTVVQSSLVDSAYHDHSYTVDESTVSGRSTRPMSAVVKADRSTPQITYSPSRQAATKPQEVLESRHASQCSMTRSLLRRSDLQHSHTAAAPKATTSMQLSEGTIGFNTSGPISINDLLTKNSTANNQLRAELYSMLLDMLPEAQPVKNLVRRVSEQEDALIELKNCVLLLVERMGPDALNTEDIGYITSVLRGSKLDREQGHTVKSMTNGC</sequence>
<keyword evidence="3" id="KW-1185">Reference proteome</keyword>
<gene>
    <name evidence="2" type="ORF">GL50803_0017312</name>
</gene>
<name>A8B3B2_GIAIC</name>
<feature type="compositionally biased region" description="Polar residues" evidence="1">
    <location>
        <begin position="500"/>
        <end position="514"/>
    </location>
</feature>
<organism evidence="2 3">
    <name type="scientific">Giardia intestinalis (strain ATCC 50803 / WB clone C6)</name>
    <name type="common">Giardia lamblia</name>
    <dbReference type="NCBI Taxonomy" id="184922"/>
    <lineage>
        <taxon>Eukaryota</taxon>
        <taxon>Metamonada</taxon>
        <taxon>Diplomonadida</taxon>
        <taxon>Hexamitidae</taxon>
        <taxon>Giardiinae</taxon>
        <taxon>Giardia</taxon>
    </lineage>
</organism>
<feature type="region of interest" description="Disordered" evidence="1">
    <location>
        <begin position="477"/>
        <end position="516"/>
    </location>
</feature>
<comment type="caution">
    <text evidence="2">The sequence shown here is derived from an EMBL/GenBank/DDBJ whole genome shotgun (WGS) entry which is preliminary data.</text>
</comment>
<evidence type="ECO:0000313" key="2">
    <source>
        <dbReference type="EMBL" id="KAE8303135.1"/>
    </source>
</evidence>
<dbReference type="VEuPathDB" id="GiardiaDB:GL50803_17312"/>
<dbReference type="RefSeq" id="XP_001710171.1">
    <property type="nucleotide sequence ID" value="XM_001710119.1"/>
</dbReference>
<protein>
    <submittedName>
        <fullName evidence="2">Uncharacterized protein</fullName>
    </submittedName>
</protein>
<proteinExistence type="predicted"/>
<dbReference type="AlphaFoldDB" id="A8B3B2"/>
<dbReference type="HOGENOM" id="CLU_410753_0_0_1"/>
<reference evidence="2 3" key="1">
    <citation type="journal article" date="2007" name="Science">
        <title>Genomic minimalism in the early diverging intestinal parasite Giardia lamblia.</title>
        <authorList>
            <person name="Morrison H.G."/>
            <person name="McArthur A.G."/>
            <person name="Gillin F.D."/>
            <person name="Aley S.B."/>
            <person name="Adam R.D."/>
            <person name="Olsen G.J."/>
            <person name="Best A.A."/>
            <person name="Cande W.Z."/>
            <person name="Chen F."/>
            <person name="Cipriano M.J."/>
            <person name="Davids B.J."/>
            <person name="Dawson S.C."/>
            <person name="Elmendorf H.G."/>
            <person name="Hehl A.B."/>
            <person name="Holder M.E."/>
            <person name="Huse S.M."/>
            <person name="Kim U.U."/>
            <person name="Lasek-Nesselquist E."/>
            <person name="Manning G."/>
            <person name="Nigam A."/>
            <person name="Nixon J.E."/>
            <person name="Palm D."/>
            <person name="Passamaneck N.E."/>
            <person name="Prabhu A."/>
            <person name="Reich C.I."/>
            <person name="Reiner D.S."/>
            <person name="Samuelson J."/>
            <person name="Svard S.G."/>
            <person name="Sogin M.L."/>
        </authorList>
    </citation>
    <scope>NUCLEOTIDE SEQUENCE [LARGE SCALE GENOMIC DNA]</scope>
    <source>
        <strain evidence="2 3">WB C6</strain>
    </source>
</reference>